<evidence type="ECO:0000256" key="1">
    <source>
        <dbReference type="ARBA" id="ARBA00004141"/>
    </source>
</evidence>
<dbReference type="InterPro" id="IPR002657">
    <property type="entry name" value="BilAc:Na_symport/Acr3"/>
</dbReference>
<protein>
    <submittedName>
        <fullName evidence="6">Bile acid:sodium symporter family protein</fullName>
    </submittedName>
</protein>
<sequence length="331" mass="35076">MNALATLSRFVNKTFALWVLVFGIIGYAFPDLCKPLGGWVTILLGIVMFGMGLTLTTDDFREVFKHPRDVLIGVLGQFVIMPVTAYVLCLAFSLPPELAVGVMLVGCCPGGTASNVMTFLARGDVALSVTITSCTTLLAPFVTPALMYLFASQWLDIDPMSMFLSIVQIVLIPIALGVVVHKLLGERINAAVTALPLISVVAIVLIVAAVVAASSAQILSAGALVFAVVVLHNGFGMLLGYLLGKVCGMNLAKRKCLSIEVGMQNSGLGVALATVHFAANPLSALPSAIFSFWHNISGPVMATIFHGWHEEGEAQSFMEKIEARAATKKPV</sequence>
<accession>A0ABS2DTV4</accession>
<evidence type="ECO:0000256" key="5">
    <source>
        <dbReference type="SAM" id="Phobius"/>
    </source>
</evidence>
<organism evidence="6 7">
    <name type="scientific">Sutterella massiliensis</name>
    <dbReference type="NCBI Taxonomy" id="1816689"/>
    <lineage>
        <taxon>Bacteria</taxon>
        <taxon>Pseudomonadati</taxon>
        <taxon>Pseudomonadota</taxon>
        <taxon>Betaproteobacteria</taxon>
        <taxon>Burkholderiales</taxon>
        <taxon>Sutterellaceae</taxon>
        <taxon>Sutterella</taxon>
    </lineage>
</organism>
<evidence type="ECO:0000256" key="2">
    <source>
        <dbReference type="ARBA" id="ARBA00022692"/>
    </source>
</evidence>
<feature type="transmembrane region" description="Helical" evidence="5">
    <location>
        <begin position="218"/>
        <end position="244"/>
    </location>
</feature>
<dbReference type="EMBL" id="JACJJC010000019">
    <property type="protein sequence ID" value="MBM6704777.1"/>
    <property type="molecule type" value="Genomic_DNA"/>
</dbReference>
<feature type="transmembrane region" description="Helical" evidence="5">
    <location>
        <begin position="127"/>
        <end position="150"/>
    </location>
</feature>
<evidence type="ECO:0000256" key="4">
    <source>
        <dbReference type="ARBA" id="ARBA00023136"/>
    </source>
</evidence>
<proteinExistence type="predicted"/>
<keyword evidence="2 5" id="KW-0812">Transmembrane</keyword>
<comment type="subcellular location">
    <subcellularLocation>
        <location evidence="1">Membrane</location>
        <topology evidence="1">Multi-pass membrane protein</topology>
    </subcellularLocation>
</comment>
<dbReference type="Gene3D" id="1.20.1530.20">
    <property type="match status" value="1"/>
</dbReference>
<feature type="transmembrane region" description="Helical" evidence="5">
    <location>
        <begin position="192"/>
        <end position="212"/>
    </location>
</feature>
<dbReference type="PANTHER" id="PTHR10361">
    <property type="entry name" value="SODIUM-BILE ACID COTRANSPORTER"/>
    <property type="match status" value="1"/>
</dbReference>
<dbReference type="Proteomes" id="UP000715095">
    <property type="component" value="Unassembled WGS sequence"/>
</dbReference>
<feature type="transmembrane region" description="Helical" evidence="5">
    <location>
        <begin position="36"/>
        <end position="58"/>
    </location>
</feature>
<dbReference type="InterPro" id="IPR004710">
    <property type="entry name" value="Bilac:Na_transpt"/>
</dbReference>
<gene>
    <name evidence="6" type="ORF">H6A60_09805</name>
</gene>
<dbReference type="PANTHER" id="PTHR10361:SF28">
    <property type="entry name" value="P3 PROTEIN-RELATED"/>
    <property type="match status" value="1"/>
</dbReference>
<dbReference type="RefSeq" id="WP_205104083.1">
    <property type="nucleotide sequence ID" value="NZ_JACJJC010000019.1"/>
</dbReference>
<feature type="transmembrane region" description="Helical" evidence="5">
    <location>
        <begin position="100"/>
        <end position="120"/>
    </location>
</feature>
<keyword evidence="3 5" id="KW-1133">Transmembrane helix</keyword>
<keyword evidence="7" id="KW-1185">Reference proteome</keyword>
<feature type="transmembrane region" description="Helical" evidence="5">
    <location>
        <begin position="12"/>
        <end position="30"/>
    </location>
</feature>
<evidence type="ECO:0000313" key="7">
    <source>
        <dbReference type="Proteomes" id="UP000715095"/>
    </source>
</evidence>
<name>A0ABS2DTV4_9BURK</name>
<feature type="transmembrane region" description="Helical" evidence="5">
    <location>
        <begin position="162"/>
        <end position="180"/>
    </location>
</feature>
<keyword evidence="4 5" id="KW-0472">Membrane</keyword>
<dbReference type="InterPro" id="IPR038770">
    <property type="entry name" value="Na+/solute_symporter_sf"/>
</dbReference>
<comment type="caution">
    <text evidence="6">The sequence shown here is derived from an EMBL/GenBank/DDBJ whole genome shotgun (WGS) entry which is preliminary data.</text>
</comment>
<evidence type="ECO:0000313" key="6">
    <source>
        <dbReference type="EMBL" id="MBM6704777.1"/>
    </source>
</evidence>
<reference evidence="6 7" key="1">
    <citation type="journal article" date="2021" name="Sci. Rep.">
        <title>The distribution of antibiotic resistance genes in chicken gut microbiota commensals.</title>
        <authorList>
            <person name="Juricova H."/>
            <person name="Matiasovicova J."/>
            <person name="Kubasova T."/>
            <person name="Cejkova D."/>
            <person name="Rychlik I."/>
        </authorList>
    </citation>
    <scope>NUCLEOTIDE SEQUENCE [LARGE SCALE GENOMIC DNA]</scope>
    <source>
        <strain evidence="6 7">An829</strain>
    </source>
</reference>
<evidence type="ECO:0000256" key="3">
    <source>
        <dbReference type="ARBA" id="ARBA00022989"/>
    </source>
</evidence>
<feature type="transmembrane region" description="Helical" evidence="5">
    <location>
        <begin position="70"/>
        <end position="94"/>
    </location>
</feature>
<dbReference type="Pfam" id="PF01758">
    <property type="entry name" value="SBF"/>
    <property type="match status" value="1"/>
</dbReference>